<comment type="caution">
    <text evidence="4">The sequence shown here is derived from an EMBL/GenBank/DDBJ whole genome shotgun (WGS) entry which is preliminary data.</text>
</comment>
<organism evidence="4 5">
    <name type="scientific">Candidatus Thermofonsia Clade 3 bacterium</name>
    <dbReference type="NCBI Taxonomy" id="2364212"/>
    <lineage>
        <taxon>Bacteria</taxon>
        <taxon>Bacillati</taxon>
        <taxon>Chloroflexota</taxon>
        <taxon>Candidatus Thermofontia</taxon>
        <taxon>Candidatus Thermofonsia Clade 3</taxon>
    </lineage>
</organism>
<protein>
    <submittedName>
        <fullName evidence="4">Elongation factor G</fullName>
    </submittedName>
</protein>
<dbReference type="InterPro" id="IPR035647">
    <property type="entry name" value="EFG_III/V"/>
</dbReference>
<dbReference type="EMBL" id="PGTN01001050">
    <property type="protein sequence ID" value="PJF45480.1"/>
    <property type="molecule type" value="Genomic_DNA"/>
</dbReference>
<dbReference type="GO" id="GO:0032790">
    <property type="term" value="P:ribosome disassembly"/>
    <property type="evidence" value="ECO:0007669"/>
    <property type="project" value="TreeGrafter"/>
</dbReference>
<dbReference type="InterPro" id="IPR035649">
    <property type="entry name" value="EFG_V"/>
</dbReference>
<sequence>SKDIAFQTAGREAFKLAFKAASPVLLEPIYIVEVTVPDEYMGDVMSDFNTRRGRVLGMEQKNNRTVVRAMVPLAEIMRYSTDLRSMTQGRGVYTIQFDHYEPVPSHIAAEIIAQHKEEASEE</sequence>
<keyword evidence="2" id="KW-0342">GTP-binding</keyword>
<dbReference type="FunFam" id="3.30.70.240:FF:000001">
    <property type="entry name" value="Elongation factor G"/>
    <property type="match status" value="1"/>
</dbReference>
<gene>
    <name evidence="4" type="ORF">CUN48_18670</name>
</gene>
<dbReference type="AlphaFoldDB" id="A0A2M8Q6S6"/>
<accession>A0A2M8Q6S6</accession>
<dbReference type="PANTHER" id="PTHR43261">
    <property type="entry name" value="TRANSLATION ELONGATION FACTOR G-RELATED"/>
    <property type="match status" value="1"/>
</dbReference>
<proteinExistence type="predicted"/>
<dbReference type="Pfam" id="PF00679">
    <property type="entry name" value="EFG_C"/>
    <property type="match status" value="1"/>
</dbReference>
<evidence type="ECO:0000313" key="5">
    <source>
        <dbReference type="Proteomes" id="UP000230790"/>
    </source>
</evidence>
<dbReference type="SUPFAM" id="SSF54980">
    <property type="entry name" value="EF-G C-terminal domain-like"/>
    <property type="match status" value="1"/>
</dbReference>
<dbReference type="Proteomes" id="UP000230790">
    <property type="component" value="Unassembled WGS sequence"/>
</dbReference>
<evidence type="ECO:0000259" key="3">
    <source>
        <dbReference type="SMART" id="SM00838"/>
    </source>
</evidence>
<keyword evidence="4" id="KW-0251">Elongation factor</keyword>
<evidence type="ECO:0000256" key="2">
    <source>
        <dbReference type="ARBA" id="ARBA00023134"/>
    </source>
</evidence>
<name>A0A2M8Q6S6_9CHLR</name>
<dbReference type="InterPro" id="IPR000640">
    <property type="entry name" value="EFG_V-like"/>
</dbReference>
<keyword evidence="1" id="KW-0547">Nucleotide-binding</keyword>
<dbReference type="Gene3D" id="3.30.70.240">
    <property type="match status" value="1"/>
</dbReference>
<reference evidence="4 5" key="1">
    <citation type="submission" date="2017-11" db="EMBL/GenBank/DDBJ databases">
        <title>Evolution of Phototrophy in the Chloroflexi Phylum Driven by Horizontal Gene Transfer.</title>
        <authorList>
            <person name="Ward L.M."/>
            <person name="Hemp J."/>
            <person name="Shih P.M."/>
            <person name="Mcglynn S.E."/>
            <person name="Fischer W."/>
        </authorList>
    </citation>
    <scope>NUCLEOTIDE SEQUENCE [LARGE SCALE GENOMIC DNA]</scope>
    <source>
        <strain evidence="4">JP3_7</strain>
    </source>
</reference>
<feature type="non-terminal residue" evidence="4">
    <location>
        <position position="1"/>
    </location>
</feature>
<feature type="domain" description="Elongation factor EFG" evidence="3">
    <location>
        <begin position="24"/>
        <end position="111"/>
    </location>
</feature>
<evidence type="ECO:0000313" key="4">
    <source>
        <dbReference type="EMBL" id="PJF45480.1"/>
    </source>
</evidence>
<dbReference type="CDD" id="cd03713">
    <property type="entry name" value="EFG_mtEFG_C"/>
    <property type="match status" value="1"/>
</dbReference>
<keyword evidence="4" id="KW-0648">Protein biosynthesis</keyword>
<dbReference type="GO" id="GO:0005525">
    <property type="term" value="F:GTP binding"/>
    <property type="evidence" value="ECO:0007669"/>
    <property type="project" value="UniProtKB-KW"/>
</dbReference>
<dbReference type="SMART" id="SM00838">
    <property type="entry name" value="EFG_C"/>
    <property type="match status" value="1"/>
</dbReference>
<dbReference type="GO" id="GO:0003746">
    <property type="term" value="F:translation elongation factor activity"/>
    <property type="evidence" value="ECO:0007669"/>
    <property type="project" value="UniProtKB-KW"/>
</dbReference>
<dbReference type="PANTHER" id="PTHR43261:SF6">
    <property type="entry name" value="ELONGATION FACTOR G-LIKE PROTEIN"/>
    <property type="match status" value="1"/>
</dbReference>
<evidence type="ECO:0000256" key="1">
    <source>
        <dbReference type="ARBA" id="ARBA00022741"/>
    </source>
</evidence>